<evidence type="ECO:0000256" key="4">
    <source>
        <dbReference type="SAM" id="Coils"/>
    </source>
</evidence>
<dbReference type="CDD" id="cd00082">
    <property type="entry name" value="HisKA"/>
    <property type="match status" value="1"/>
</dbReference>
<evidence type="ECO:0000256" key="2">
    <source>
        <dbReference type="ARBA" id="ARBA00012438"/>
    </source>
</evidence>
<dbReference type="InterPro" id="IPR036890">
    <property type="entry name" value="HATPase_C_sf"/>
</dbReference>
<dbReference type="SMART" id="SM00388">
    <property type="entry name" value="HisKA"/>
    <property type="match status" value="1"/>
</dbReference>
<dbReference type="EMBL" id="AWWI01000127">
    <property type="protein sequence ID" value="PIL18246.1"/>
    <property type="molecule type" value="Genomic_DNA"/>
</dbReference>
<gene>
    <name evidence="6" type="ORF">P775_20610</name>
</gene>
<dbReference type="Gene3D" id="3.30.565.10">
    <property type="entry name" value="Histidine kinase-like ATPase, C-terminal domain"/>
    <property type="match status" value="1"/>
</dbReference>
<accession>A0A2G8R9K6</accession>
<proteinExistence type="predicted"/>
<dbReference type="Pfam" id="PF13185">
    <property type="entry name" value="GAF_2"/>
    <property type="match status" value="1"/>
</dbReference>
<dbReference type="RefSeq" id="WP_099912598.1">
    <property type="nucleotide sequence ID" value="NZ_AWWI01000127.1"/>
</dbReference>
<reference evidence="6 7" key="1">
    <citation type="submission" date="2013-09" db="EMBL/GenBank/DDBJ databases">
        <title>Genome sequencing of Phaeobacter antarcticus sp. nov. SM1211.</title>
        <authorList>
            <person name="Zhang X.-Y."/>
            <person name="Liu C."/>
            <person name="Chen X.-L."/>
            <person name="Xie B.-B."/>
            <person name="Qin Q.-L."/>
            <person name="Rong J.-C."/>
            <person name="Zhang Y.-Z."/>
        </authorList>
    </citation>
    <scope>NUCLEOTIDE SEQUENCE [LARGE SCALE GENOMIC DNA]</scope>
    <source>
        <strain evidence="6 7">SM1211</strain>
    </source>
</reference>
<dbReference type="SUPFAM" id="SSF55874">
    <property type="entry name" value="ATPase domain of HSP90 chaperone/DNA topoisomerase II/histidine kinase"/>
    <property type="match status" value="1"/>
</dbReference>
<protein>
    <recommendedName>
        <fullName evidence="2">histidine kinase</fullName>
        <ecNumber evidence="2">2.7.13.3</ecNumber>
    </recommendedName>
</protein>
<organism evidence="6 7">
    <name type="scientific">Puniceibacterium antarcticum</name>
    <dbReference type="NCBI Taxonomy" id="1206336"/>
    <lineage>
        <taxon>Bacteria</taxon>
        <taxon>Pseudomonadati</taxon>
        <taxon>Pseudomonadota</taxon>
        <taxon>Alphaproteobacteria</taxon>
        <taxon>Rhodobacterales</taxon>
        <taxon>Paracoccaceae</taxon>
        <taxon>Puniceibacterium</taxon>
    </lineage>
</organism>
<dbReference type="InterPro" id="IPR003594">
    <property type="entry name" value="HATPase_dom"/>
</dbReference>
<dbReference type="InterPro" id="IPR003661">
    <property type="entry name" value="HisK_dim/P_dom"/>
</dbReference>
<dbReference type="SUPFAM" id="SSF47384">
    <property type="entry name" value="Homodimeric domain of signal transducing histidine kinase"/>
    <property type="match status" value="1"/>
</dbReference>
<keyword evidence="7" id="KW-1185">Reference proteome</keyword>
<dbReference type="Gene3D" id="3.30.450.40">
    <property type="match status" value="1"/>
</dbReference>
<evidence type="ECO:0000256" key="1">
    <source>
        <dbReference type="ARBA" id="ARBA00000085"/>
    </source>
</evidence>
<dbReference type="Gene3D" id="1.10.287.130">
    <property type="match status" value="1"/>
</dbReference>
<dbReference type="EC" id="2.7.13.3" evidence="2"/>
<dbReference type="SMART" id="SM00065">
    <property type="entry name" value="GAF"/>
    <property type="match status" value="1"/>
</dbReference>
<keyword evidence="3" id="KW-0597">Phosphoprotein</keyword>
<dbReference type="PANTHER" id="PTHR43065:SF49">
    <property type="entry name" value="HISTIDINE KINASE"/>
    <property type="match status" value="1"/>
</dbReference>
<evidence type="ECO:0000313" key="7">
    <source>
        <dbReference type="Proteomes" id="UP000231259"/>
    </source>
</evidence>
<evidence type="ECO:0000313" key="6">
    <source>
        <dbReference type="EMBL" id="PIL18246.1"/>
    </source>
</evidence>
<dbReference type="PROSITE" id="PS50109">
    <property type="entry name" value="HIS_KIN"/>
    <property type="match status" value="1"/>
</dbReference>
<feature type="domain" description="Histidine kinase" evidence="5">
    <location>
        <begin position="226"/>
        <end position="449"/>
    </location>
</feature>
<evidence type="ECO:0000256" key="3">
    <source>
        <dbReference type="ARBA" id="ARBA00022553"/>
    </source>
</evidence>
<dbReference type="SMART" id="SM00387">
    <property type="entry name" value="HATPase_c"/>
    <property type="match status" value="1"/>
</dbReference>
<keyword evidence="4" id="KW-0175">Coiled coil</keyword>
<comment type="catalytic activity">
    <reaction evidence="1">
        <text>ATP + protein L-histidine = ADP + protein N-phospho-L-histidine.</text>
        <dbReference type="EC" id="2.7.13.3"/>
    </reaction>
</comment>
<dbReference type="InterPro" id="IPR003018">
    <property type="entry name" value="GAF"/>
</dbReference>
<dbReference type="OrthoDB" id="9796100at2"/>
<dbReference type="PANTHER" id="PTHR43065">
    <property type="entry name" value="SENSOR HISTIDINE KINASE"/>
    <property type="match status" value="1"/>
</dbReference>
<evidence type="ECO:0000259" key="5">
    <source>
        <dbReference type="PROSITE" id="PS50109"/>
    </source>
</evidence>
<dbReference type="GO" id="GO:0000155">
    <property type="term" value="F:phosphorelay sensor kinase activity"/>
    <property type="evidence" value="ECO:0007669"/>
    <property type="project" value="InterPro"/>
</dbReference>
<dbReference type="InterPro" id="IPR004358">
    <property type="entry name" value="Sig_transdc_His_kin-like_C"/>
</dbReference>
<feature type="coiled-coil region" evidence="4">
    <location>
        <begin position="180"/>
        <end position="217"/>
    </location>
</feature>
<dbReference type="SUPFAM" id="SSF55781">
    <property type="entry name" value="GAF domain-like"/>
    <property type="match status" value="1"/>
</dbReference>
<dbReference type="Pfam" id="PF02518">
    <property type="entry name" value="HATPase_c"/>
    <property type="match status" value="1"/>
</dbReference>
<dbReference type="AlphaFoldDB" id="A0A2G8R9K6"/>
<dbReference type="InterPro" id="IPR029016">
    <property type="entry name" value="GAF-like_dom_sf"/>
</dbReference>
<name>A0A2G8R9K6_9RHOB</name>
<dbReference type="InterPro" id="IPR005467">
    <property type="entry name" value="His_kinase_dom"/>
</dbReference>
<dbReference type="InterPro" id="IPR036097">
    <property type="entry name" value="HisK_dim/P_sf"/>
</dbReference>
<dbReference type="PRINTS" id="PR00344">
    <property type="entry name" value="BCTRLSENSOR"/>
</dbReference>
<dbReference type="Proteomes" id="UP000231259">
    <property type="component" value="Unassembled WGS sequence"/>
</dbReference>
<comment type="caution">
    <text evidence="6">The sequence shown here is derived from an EMBL/GenBank/DDBJ whole genome shotgun (WGS) entry which is preliminary data.</text>
</comment>
<sequence>MNQPLLRSEERFHDQSFRSVALRTLNAFAVDVMTIPNANDLFWYVAQNVVGKLNFVDCVIYTCDLDEKVLTQSAAMGEKNPFGRSIVNPLRIPFGQGITGCVAQNREAIIVEDLLEHQSYILDTKPARSEICVPMILGNRVLGVIDSEHPDVGAFGSAELEILTTVAAMTSAKLALLEEAELSERRYRNLVEAHARLSRETSNRQALEAELFEARRLESIGRLSGGFAHDFNNILTVISGNLDLLDEIGTASDTTAETCLLDARTAATKGAGLIRSMLAFSQRSRLEPGPVDLQDLVQSTLQWSKQILPDTVNVTVQAADTLSRTQVDRNAAEGALLNLILNARDAMPDGGHLAFEIDNFTYAFQQSGRFSTQLSPGDYVRLSVHDTGIGIAEHKIQQIFDPFYTSKPTGSGLGLSTVYGFMQQSGGAVTATSALGEGTTFHLYFPADVRTEVTSR</sequence>